<dbReference type="PROSITE" id="PS00375">
    <property type="entry name" value="UDPGT"/>
    <property type="match status" value="1"/>
</dbReference>
<proteinExistence type="inferred from homology"/>
<evidence type="ECO:0000313" key="8">
    <source>
        <dbReference type="Proteomes" id="UP000015453"/>
    </source>
</evidence>
<reference evidence="7 8" key="1">
    <citation type="journal article" date="2013" name="BMC Genomics">
        <title>The miniature genome of a carnivorous plant Genlisea aurea contains a low number of genes and short non-coding sequences.</title>
        <authorList>
            <person name="Leushkin E.V."/>
            <person name="Sutormin R.A."/>
            <person name="Nabieva E.R."/>
            <person name="Penin A.A."/>
            <person name="Kondrashov A.S."/>
            <person name="Logacheva M.D."/>
        </authorList>
    </citation>
    <scope>NUCLEOTIDE SEQUENCE [LARGE SCALE GENOMIC DNA]</scope>
</reference>
<accession>S8DJC8</accession>
<comment type="similarity">
    <text evidence="1 4">Belongs to the UDP-glycosyltransferase family.</text>
</comment>
<dbReference type="CDD" id="cd03784">
    <property type="entry name" value="GT1_Gtf-like"/>
    <property type="match status" value="1"/>
</dbReference>
<protein>
    <recommendedName>
        <fullName evidence="5">Glycosyltransferase</fullName>
        <ecNumber evidence="5">2.4.1.-</ecNumber>
    </recommendedName>
</protein>
<dbReference type="PANTHER" id="PTHR11926:SF1498">
    <property type="entry name" value="GLYCOSYLTRANSFERASE"/>
    <property type="match status" value="1"/>
</dbReference>
<dbReference type="FunFam" id="3.40.50.2000:FF:000027">
    <property type="entry name" value="Glycosyltransferase"/>
    <property type="match status" value="1"/>
</dbReference>
<evidence type="ECO:0000256" key="5">
    <source>
        <dbReference type="RuleBase" id="RU362057"/>
    </source>
</evidence>
<gene>
    <name evidence="7" type="ORF">M569_11835</name>
</gene>
<evidence type="ECO:0000256" key="2">
    <source>
        <dbReference type="ARBA" id="ARBA00022679"/>
    </source>
</evidence>
<dbReference type="Pfam" id="PF00201">
    <property type="entry name" value="UDPGT"/>
    <property type="match status" value="1"/>
</dbReference>
<evidence type="ECO:0000256" key="1">
    <source>
        <dbReference type="ARBA" id="ARBA00009995"/>
    </source>
</evidence>
<dbReference type="EMBL" id="AUSU01005789">
    <property type="protein sequence ID" value="EPS62953.1"/>
    <property type="molecule type" value="Genomic_DNA"/>
</dbReference>
<dbReference type="Proteomes" id="UP000015453">
    <property type="component" value="Unassembled WGS sequence"/>
</dbReference>
<dbReference type="FunFam" id="3.40.50.2000:FF:000055">
    <property type="entry name" value="Glycosyltransferase"/>
    <property type="match status" value="1"/>
</dbReference>
<evidence type="ECO:0000259" key="6">
    <source>
        <dbReference type="Pfam" id="PF26168"/>
    </source>
</evidence>
<keyword evidence="2 4" id="KW-0808">Transferase</keyword>
<dbReference type="Gene3D" id="3.40.50.2000">
    <property type="entry name" value="Glycogen Phosphorylase B"/>
    <property type="match status" value="2"/>
</dbReference>
<feature type="domain" description="Glycosyltransferase N-terminal" evidence="6">
    <location>
        <begin position="9"/>
        <end position="139"/>
    </location>
</feature>
<dbReference type="AlphaFoldDB" id="S8DJC8"/>
<organism evidence="7 8">
    <name type="scientific">Genlisea aurea</name>
    <dbReference type="NCBI Taxonomy" id="192259"/>
    <lineage>
        <taxon>Eukaryota</taxon>
        <taxon>Viridiplantae</taxon>
        <taxon>Streptophyta</taxon>
        <taxon>Embryophyta</taxon>
        <taxon>Tracheophyta</taxon>
        <taxon>Spermatophyta</taxon>
        <taxon>Magnoliopsida</taxon>
        <taxon>eudicotyledons</taxon>
        <taxon>Gunneridae</taxon>
        <taxon>Pentapetalae</taxon>
        <taxon>asterids</taxon>
        <taxon>lamiids</taxon>
        <taxon>Lamiales</taxon>
        <taxon>Lentibulariaceae</taxon>
        <taxon>Genlisea</taxon>
    </lineage>
</organism>
<evidence type="ECO:0000256" key="3">
    <source>
        <dbReference type="ARBA" id="ARBA00051003"/>
    </source>
</evidence>
<keyword evidence="8" id="KW-1185">Reference proteome</keyword>
<dbReference type="EC" id="2.4.1.-" evidence="5"/>
<name>S8DJC8_9LAMI</name>
<dbReference type="GO" id="GO:0080043">
    <property type="term" value="F:quercetin 3-O-glucosyltransferase activity"/>
    <property type="evidence" value="ECO:0007669"/>
    <property type="project" value="TreeGrafter"/>
</dbReference>
<sequence>MAGKPHALCIPYPAQGHVNPMLKLAKLLHHKGFCITFVNTHFNHRRLIKSHGIQALSALPDFRFASIPDGLPPSEADATQDVPSLCLSIPNTCLEPLCELIREVNSSNSPPVNCLVVDGVMTFALKAAEAFRLPAVALWTSSACGLLTCMLFQRLVDLGITPSKEEDGYLERVMDWVPGVKDGLRLRDFPSFVRTTDPDDIMLNYMLREMEAIKGAKAILLNTFDALEEEVIGALEEMLPPPLYTVGPLNLSLDRLPDSSVKAIGSSLWKEEDECIRWLDDKEPASVLYVNFGSITVATIEQLTEFAWGLADSGSPFLWVIRPDIVFGESAMLPEEFHVATRERSMVSSWIPQERVLRHAAIGGFLTHSGWNSTLESISSGVPVICWPFFADQQTNCRFSCREWGVGVEIDSEVKRGEVEAVVREVMNGEKGKRMKEKAVEWKKKAVAAAATASDVNLDRVINEVM</sequence>
<evidence type="ECO:0000313" key="7">
    <source>
        <dbReference type="EMBL" id="EPS62953.1"/>
    </source>
</evidence>
<dbReference type="GO" id="GO:0080044">
    <property type="term" value="F:quercetin 7-O-glucosyltransferase activity"/>
    <property type="evidence" value="ECO:0007669"/>
    <property type="project" value="TreeGrafter"/>
</dbReference>
<dbReference type="InterPro" id="IPR002213">
    <property type="entry name" value="UDP_glucos_trans"/>
</dbReference>
<keyword evidence="4" id="KW-0328">Glycosyltransferase</keyword>
<comment type="catalytic activity">
    <reaction evidence="3">
        <text>7-deoxyloganetin + UDP-alpha-D-glucose = 7-deoxyloganin + UDP + H(+)</text>
        <dbReference type="Rhea" id="RHEA:39899"/>
        <dbReference type="ChEBI" id="CHEBI:15378"/>
        <dbReference type="ChEBI" id="CHEBI:18370"/>
        <dbReference type="ChEBI" id="CHEBI:58223"/>
        <dbReference type="ChEBI" id="CHEBI:58885"/>
        <dbReference type="ChEBI" id="CHEBI:76849"/>
        <dbReference type="EC" id="2.4.1.324"/>
    </reaction>
</comment>
<comment type="caution">
    <text evidence="7">The sequence shown here is derived from an EMBL/GenBank/DDBJ whole genome shotgun (WGS) entry which is preliminary data.</text>
</comment>
<dbReference type="OrthoDB" id="5835829at2759"/>
<dbReference type="SUPFAM" id="SSF53756">
    <property type="entry name" value="UDP-Glycosyltransferase/glycogen phosphorylase"/>
    <property type="match status" value="1"/>
</dbReference>
<dbReference type="PANTHER" id="PTHR11926">
    <property type="entry name" value="GLUCOSYL/GLUCURONOSYL TRANSFERASES"/>
    <property type="match status" value="1"/>
</dbReference>
<evidence type="ECO:0000256" key="4">
    <source>
        <dbReference type="RuleBase" id="RU003718"/>
    </source>
</evidence>
<dbReference type="InterPro" id="IPR035595">
    <property type="entry name" value="UDP_glycos_trans_CS"/>
</dbReference>
<dbReference type="InterPro" id="IPR058980">
    <property type="entry name" value="Glyco_transf_N"/>
</dbReference>
<dbReference type="Pfam" id="PF26168">
    <property type="entry name" value="Glyco_transf_N"/>
    <property type="match status" value="1"/>
</dbReference>